<organism evidence="1">
    <name type="scientific">Siphoviridae sp. ctzpQ31</name>
    <dbReference type="NCBI Taxonomy" id="2823613"/>
    <lineage>
        <taxon>Viruses</taxon>
        <taxon>Duplodnaviria</taxon>
        <taxon>Heunggongvirae</taxon>
        <taxon>Uroviricota</taxon>
        <taxon>Caudoviricetes</taxon>
    </lineage>
</organism>
<evidence type="ECO:0000313" key="1">
    <source>
        <dbReference type="EMBL" id="DAD66133.1"/>
    </source>
</evidence>
<protein>
    <submittedName>
        <fullName evidence="1">Thymopoietin protein</fullName>
    </submittedName>
</protein>
<sequence length="119" mass="12902">MSVVLLRKYQYIGQHPTKVSAVPYAPAVELEPGDELVSQIRLPSHLFKEIPLTVEDAVASIGSSQVEEPSQNSPWEKVTVPQLVELLKNKGVEIPKGTSKKADFIALAEANGIEAPNAE</sequence>
<accession>A0A8S5L8A6</accession>
<proteinExistence type="predicted"/>
<reference evidence="1" key="1">
    <citation type="journal article" date="2021" name="Proc. Natl. Acad. Sci. U.S.A.">
        <title>A Catalog of Tens of Thousands of Viruses from Human Metagenomes Reveals Hidden Associations with Chronic Diseases.</title>
        <authorList>
            <person name="Tisza M.J."/>
            <person name="Buck C.B."/>
        </authorList>
    </citation>
    <scope>NUCLEOTIDE SEQUENCE</scope>
    <source>
        <strain evidence="1">CtzpQ31</strain>
    </source>
</reference>
<name>A0A8S5L8A6_9CAUD</name>
<dbReference type="EMBL" id="BK014654">
    <property type="protein sequence ID" value="DAD66133.1"/>
    <property type="molecule type" value="Genomic_DNA"/>
</dbReference>